<accession>A0A9X3CKC6</accession>
<comment type="caution">
    <text evidence="7">The sequence shown here is derived from an EMBL/GenBank/DDBJ whole genome shotgun (WGS) entry which is preliminary data.</text>
</comment>
<dbReference type="Proteomes" id="UP001155587">
    <property type="component" value="Unassembled WGS sequence"/>
</dbReference>
<evidence type="ECO:0000256" key="2">
    <source>
        <dbReference type="ARBA" id="ARBA00005268"/>
    </source>
</evidence>
<feature type="transmembrane region" description="Helical" evidence="6">
    <location>
        <begin position="224"/>
        <end position="246"/>
    </location>
</feature>
<dbReference type="Pfam" id="PF03649">
    <property type="entry name" value="UPF0014"/>
    <property type="match status" value="1"/>
</dbReference>
<dbReference type="EMBL" id="JAKRRY010000002">
    <property type="protein sequence ID" value="MCW8345028.1"/>
    <property type="molecule type" value="Genomic_DNA"/>
</dbReference>
<feature type="transmembrane region" description="Helical" evidence="6">
    <location>
        <begin position="12"/>
        <end position="29"/>
    </location>
</feature>
<evidence type="ECO:0000256" key="3">
    <source>
        <dbReference type="ARBA" id="ARBA00022692"/>
    </source>
</evidence>
<evidence type="ECO:0000313" key="8">
    <source>
        <dbReference type="Proteomes" id="UP001155587"/>
    </source>
</evidence>
<reference evidence="7" key="1">
    <citation type="submission" date="2022-02" db="EMBL/GenBank/DDBJ databases">
        <title>Vibrio sp. nov, a new bacterium isolated from seawater.</title>
        <authorList>
            <person name="Yuan Y."/>
        </authorList>
    </citation>
    <scope>NUCLEOTIDE SEQUENCE</scope>
    <source>
        <strain evidence="7">ZSDZ65</strain>
    </source>
</reference>
<feature type="transmembrane region" description="Helical" evidence="6">
    <location>
        <begin position="163"/>
        <end position="183"/>
    </location>
</feature>
<feature type="transmembrane region" description="Helical" evidence="6">
    <location>
        <begin position="96"/>
        <end position="117"/>
    </location>
</feature>
<dbReference type="PANTHER" id="PTHR30028">
    <property type="entry name" value="UPF0014 INNER MEMBRANE PROTEIN YBBM-RELATED"/>
    <property type="match status" value="1"/>
</dbReference>
<evidence type="ECO:0000256" key="6">
    <source>
        <dbReference type="SAM" id="Phobius"/>
    </source>
</evidence>
<evidence type="ECO:0000313" key="7">
    <source>
        <dbReference type="EMBL" id="MCW8345028.1"/>
    </source>
</evidence>
<feature type="transmembrane region" description="Helical" evidence="6">
    <location>
        <begin position="41"/>
        <end position="59"/>
    </location>
</feature>
<keyword evidence="4 6" id="KW-1133">Transmembrane helix</keyword>
<feature type="transmembrane region" description="Helical" evidence="6">
    <location>
        <begin position="190"/>
        <end position="212"/>
    </location>
</feature>
<organism evidence="7 8">
    <name type="scientific">Vibrio qingdaonensis</name>
    <dbReference type="NCBI Taxonomy" id="2829491"/>
    <lineage>
        <taxon>Bacteria</taxon>
        <taxon>Pseudomonadati</taxon>
        <taxon>Pseudomonadota</taxon>
        <taxon>Gammaproteobacteria</taxon>
        <taxon>Vibrionales</taxon>
        <taxon>Vibrionaceae</taxon>
        <taxon>Vibrio</taxon>
    </lineage>
</organism>
<name>A0A9X3CKC6_9VIBR</name>
<protein>
    <submittedName>
        <fullName evidence="7">ABC transporter permease</fullName>
    </submittedName>
</protein>
<keyword evidence="8" id="KW-1185">Reference proteome</keyword>
<dbReference type="AlphaFoldDB" id="A0A9X3CKC6"/>
<evidence type="ECO:0000256" key="1">
    <source>
        <dbReference type="ARBA" id="ARBA00004141"/>
    </source>
</evidence>
<proteinExistence type="inferred from homology"/>
<comment type="similarity">
    <text evidence="2">Belongs to the UPF0014 family.</text>
</comment>
<dbReference type="PANTHER" id="PTHR30028:SF0">
    <property type="entry name" value="PROTEIN ALUMINUM SENSITIVE 3"/>
    <property type="match status" value="1"/>
</dbReference>
<gene>
    <name evidence="7" type="ORF">MD535_03160</name>
</gene>
<keyword evidence="5 6" id="KW-0472">Membrane</keyword>
<evidence type="ECO:0000256" key="5">
    <source>
        <dbReference type="ARBA" id="ARBA00023136"/>
    </source>
</evidence>
<feature type="transmembrane region" description="Helical" evidence="6">
    <location>
        <begin position="65"/>
        <end position="84"/>
    </location>
</feature>
<comment type="subcellular location">
    <subcellularLocation>
        <location evidence="1">Membrane</location>
        <topology evidence="1">Multi-pass membrane protein</topology>
    </subcellularLocation>
</comment>
<keyword evidence="3 6" id="KW-0812">Transmembrane</keyword>
<dbReference type="RefSeq" id="WP_265673478.1">
    <property type="nucleotide sequence ID" value="NZ_JAKRRY010000002.1"/>
</dbReference>
<dbReference type="InterPro" id="IPR005226">
    <property type="entry name" value="UPF0014_fam"/>
</dbReference>
<dbReference type="GO" id="GO:0005886">
    <property type="term" value="C:plasma membrane"/>
    <property type="evidence" value="ECO:0007669"/>
    <property type="project" value="TreeGrafter"/>
</dbReference>
<evidence type="ECO:0000256" key="4">
    <source>
        <dbReference type="ARBA" id="ARBA00022989"/>
    </source>
</evidence>
<sequence length="265" mass="28843">MQDVIDITWWQLLGFSTTLSIPFLISRYYKLDLNKDACISILRMTVQLALVGLYLEYLFYLDNVIVNVIWLTVMVVVGGSAILSKARLPKKSLLPYTVLSLLIGLLPIVTVLCVVIIQPVPAYSAQYVIPLAGMLLGNSLSGNIVALQNFYGALQDRWTEYEAAISLGAPVPLATLPFVRLALQKSLAPILATIATTGLVSLPGMMTGQILGGASPLVAIKYQLLIMLAIFVMMSVSITINLNLIVRRSFSPAGKPYALPQSDTR</sequence>